<dbReference type="Pfam" id="PF07791">
    <property type="entry name" value="Imm11"/>
    <property type="match status" value="1"/>
</dbReference>
<proteinExistence type="predicted"/>
<dbReference type="InterPro" id="IPR012433">
    <property type="entry name" value="Imm11"/>
</dbReference>
<name>A0A2S1YFV9_9FLAO</name>
<dbReference type="OrthoDB" id="824604at2"/>
<sequence length="238" mass="27839">MKYYSITNSLNRKVLGHYPQIKNNKYNCDIWNDPHFIEHVHFTKVNFTPITANAILHDKSKLTDLISSNGMGFTLKLLISGKLKKILDNSRKTGLQFFKSPVILNNYLIDDYWILNMYEVDMNVIDLERSIIIQRIRKPEGGTTLIDVKFDSLENFTSEIREKELEGELYFKNIKIKENVNEDFFSLRYVEGGAKYVVSEKLKKEIEEENCTGIEFQPIELSLTEWLHGGEREKIYGK</sequence>
<dbReference type="RefSeq" id="WP_109190543.1">
    <property type="nucleotide sequence ID" value="NZ_CP029255.1"/>
</dbReference>
<evidence type="ECO:0000313" key="3">
    <source>
        <dbReference type="Proteomes" id="UP000245250"/>
    </source>
</evidence>
<evidence type="ECO:0000313" key="2">
    <source>
        <dbReference type="EMBL" id="AWK02926.1"/>
    </source>
</evidence>
<dbReference type="Proteomes" id="UP000245250">
    <property type="component" value="Chromosome"/>
</dbReference>
<evidence type="ECO:0000259" key="1">
    <source>
        <dbReference type="Pfam" id="PF07791"/>
    </source>
</evidence>
<reference evidence="2 3" key="1">
    <citation type="submission" date="2018-05" db="EMBL/GenBank/DDBJ databases">
        <title>Genome sequencing of Flavobacterium sp. HYN0056.</title>
        <authorList>
            <person name="Yi H."/>
            <person name="Baek C."/>
        </authorList>
    </citation>
    <scope>NUCLEOTIDE SEQUENCE [LARGE SCALE GENOMIC DNA]</scope>
    <source>
        <strain evidence="2 3">HYN0056</strain>
    </source>
</reference>
<dbReference type="AlphaFoldDB" id="A0A2S1YFV9"/>
<protein>
    <recommendedName>
        <fullName evidence="1">Immunity MXAN-0049 protein domain-containing protein</fullName>
    </recommendedName>
</protein>
<organism evidence="2 3">
    <name type="scientific">Flavobacterium crocinum</name>
    <dbReference type="NCBI Taxonomy" id="2183896"/>
    <lineage>
        <taxon>Bacteria</taxon>
        <taxon>Pseudomonadati</taxon>
        <taxon>Bacteroidota</taxon>
        <taxon>Flavobacteriia</taxon>
        <taxon>Flavobacteriales</taxon>
        <taxon>Flavobacteriaceae</taxon>
        <taxon>Flavobacterium</taxon>
    </lineage>
</organism>
<feature type="domain" description="Immunity MXAN-0049 protein" evidence="1">
    <location>
        <begin position="61"/>
        <end position="219"/>
    </location>
</feature>
<accession>A0A2S1YFV9</accession>
<gene>
    <name evidence="2" type="ORF">HYN56_01320</name>
</gene>
<dbReference type="KEGG" id="fcr:HYN56_01320"/>
<dbReference type="EMBL" id="CP029255">
    <property type="protein sequence ID" value="AWK02926.1"/>
    <property type="molecule type" value="Genomic_DNA"/>
</dbReference>
<keyword evidence="3" id="KW-1185">Reference proteome</keyword>